<organism evidence="2 3">
    <name type="scientific">Vreelandella titanicae</name>
    <dbReference type="NCBI Taxonomy" id="664683"/>
    <lineage>
        <taxon>Bacteria</taxon>
        <taxon>Pseudomonadati</taxon>
        <taxon>Pseudomonadota</taxon>
        <taxon>Gammaproteobacteria</taxon>
        <taxon>Oceanospirillales</taxon>
        <taxon>Halomonadaceae</taxon>
        <taxon>Vreelandella</taxon>
    </lineage>
</organism>
<dbReference type="RefSeq" id="WP_022523105.1">
    <property type="nucleotide sequence ID" value="NZ_CP054580.1"/>
</dbReference>
<evidence type="ECO:0000259" key="1">
    <source>
        <dbReference type="Pfam" id="PF14588"/>
    </source>
</evidence>
<feature type="domain" description="Endoribonuclease L-PSP/chorismate mutase-like" evidence="1">
    <location>
        <begin position="6"/>
        <end position="133"/>
    </location>
</feature>
<evidence type="ECO:0000313" key="2">
    <source>
        <dbReference type="EMBL" id="QKS23909.1"/>
    </source>
</evidence>
<sequence>MKSTVEERIRSLGLELPVVTTPRGSFRSYAISDNMLYLSGKGAPLREEGVVVPKVGQEVTVEQARMYAQEVGLYLLALIKEALGDFDRVQRVVKVFGMVNADPNFTSHTEVINGCSDLFVTVLGERGEHARSAIGVGSLPKGFAVEIEAIVEFSDSSPHHRHA</sequence>
<dbReference type="Pfam" id="PF14588">
    <property type="entry name" value="YjgF_endoribonc"/>
    <property type="match status" value="1"/>
</dbReference>
<protein>
    <recommendedName>
        <fullName evidence="1">Endoribonuclease L-PSP/chorismate mutase-like domain-containing protein</fullName>
    </recommendedName>
</protein>
<dbReference type="Proteomes" id="UP000509761">
    <property type="component" value="Chromosome"/>
</dbReference>
<dbReference type="AlphaFoldDB" id="A0AAP9NKH8"/>
<keyword evidence="3" id="KW-1185">Reference proteome</keyword>
<evidence type="ECO:0000313" key="3">
    <source>
        <dbReference type="Proteomes" id="UP000509761"/>
    </source>
</evidence>
<dbReference type="InterPro" id="IPR035959">
    <property type="entry name" value="RutC-like_sf"/>
</dbReference>
<name>A0AAP9NKH8_9GAMM</name>
<dbReference type="PANTHER" id="PTHR43760:SF1">
    <property type="entry name" value="ENDORIBONUCLEASE L-PSP_CHORISMATE MUTASE-LIKE DOMAIN-CONTAINING PROTEIN"/>
    <property type="match status" value="1"/>
</dbReference>
<dbReference type="CDD" id="cd02199">
    <property type="entry name" value="YjgF_YER057c_UK114_like_1"/>
    <property type="match status" value="1"/>
</dbReference>
<accession>A0AAP9NKH8</accession>
<gene>
    <name evidence="2" type="ORF">FX987_01676</name>
</gene>
<dbReference type="EMBL" id="CP054580">
    <property type="protein sequence ID" value="QKS23909.1"/>
    <property type="molecule type" value="Genomic_DNA"/>
</dbReference>
<reference evidence="2 3" key="1">
    <citation type="submission" date="2019-12" db="EMBL/GenBank/DDBJ databases">
        <title>Genome sequencing and assembly of endphytes of Porphyra tenera.</title>
        <authorList>
            <person name="Park J.M."/>
            <person name="Shin R."/>
            <person name="Jo S.H."/>
        </authorList>
    </citation>
    <scope>NUCLEOTIDE SEQUENCE [LARGE SCALE GENOMIC DNA]</scope>
    <source>
        <strain evidence="2 3">GPM3</strain>
    </source>
</reference>
<dbReference type="Gene3D" id="3.30.1330.40">
    <property type="entry name" value="RutC-like"/>
    <property type="match status" value="1"/>
</dbReference>
<proteinExistence type="predicted"/>
<dbReference type="InterPro" id="IPR013813">
    <property type="entry name" value="Endoribo_LPSP/chorism_mut-like"/>
</dbReference>
<dbReference type="PANTHER" id="PTHR43760">
    <property type="entry name" value="ENDORIBONUCLEASE-RELATED"/>
    <property type="match status" value="1"/>
</dbReference>
<dbReference type="SUPFAM" id="SSF55298">
    <property type="entry name" value="YjgF-like"/>
    <property type="match status" value="1"/>
</dbReference>